<feature type="transmembrane region" description="Helical" evidence="1">
    <location>
        <begin position="50"/>
        <end position="76"/>
    </location>
</feature>
<dbReference type="Proteomes" id="UP001194696">
    <property type="component" value="Unassembled WGS sequence"/>
</dbReference>
<dbReference type="EMBL" id="JAAAIM010000723">
    <property type="protein sequence ID" value="KAG0284857.1"/>
    <property type="molecule type" value="Genomic_DNA"/>
</dbReference>
<gene>
    <name evidence="2" type="ORF">BGZ96_010805</name>
</gene>
<evidence type="ECO:0000256" key="1">
    <source>
        <dbReference type="SAM" id="Phobius"/>
    </source>
</evidence>
<accession>A0ABQ7JTM4</accession>
<comment type="caution">
    <text evidence="2">The sequence shown here is derived from an EMBL/GenBank/DDBJ whole genome shotgun (WGS) entry which is preliminary data.</text>
</comment>
<name>A0ABQ7JTM4_9FUNG</name>
<evidence type="ECO:0000313" key="3">
    <source>
        <dbReference type="Proteomes" id="UP001194696"/>
    </source>
</evidence>
<keyword evidence="1" id="KW-1133">Transmembrane helix</keyword>
<keyword evidence="1" id="KW-0472">Membrane</keyword>
<reference evidence="2 3" key="1">
    <citation type="journal article" date="2020" name="Fungal Divers.">
        <title>Resolving the Mortierellaceae phylogeny through synthesis of multi-gene phylogenetics and phylogenomics.</title>
        <authorList>
            <person name="Vandepol N."/>
            <person name="Liber J."/>
            <person name="Desiro A."/>
            <person name="Na H."/>
            <person name="Kennedy M."/>
            <person name="Barry K."/>
            <person name="Grigoriev I.V."/>
            <person name="Miller A.N."/>
            <person name="O'Donnell K."/>
            <person name="Stajich J.E."/>
            <person name="Bonito G."/>
        </authorList>
    </citation>
    <scope>NUCLEOTIDE SEQUENCE [LARGE SCALE GENOMIC DNA]</scope>
    <source>
        <strain evidence="2 3">AD045</strain>
    </source>
</reference>
<protein>
    <submittedName>
        <fullName evidence="2">Uncharacterized protein</fullName>
    </submittedName>
</protein>
<evidence type="ECO:0000313" key="2">
    <source>
        <dbReference type="EMBL" id="KAG0284857.1"/>
    </source>
</evidence>
<sequence length="105" mass="11946">MTLFRRSAFFLSEKVIMDILSRYLEWAAMVDPVCIENRNATVCRPLTRSYILTVMGMNVASYAILLAVMVIAKAIVSLKMDKRARDTSKLTASQDLENKRLKEKA</sequence>
<organism evidence="2 3">
    <name type="scientific">Linnemannia gamsii</name>
    <dbReference type="NCBI Taxonomy" id="64522"/>
    <lineage>
        <taxon>Eukaryota</taxon>
        <taxon>Fungi</taxon>
        <taxon>Fungi incertae sedis</taxon>
        <taxon>Mucoromycota</taxon>
        <taxon>Mortierellomycotina</taxon>
        <taxon>Mortierellomycetes</taxon>
        <taxon>Mortierellales</taxon>
        <taxon>Mortierellaceae</taxon>
        <taxon>Linnemannia</taxon>
    </lineage>
</organism>
<keyword evidence="1" id="KW-0812">Transmembrane</keyword>
<keyword evidence="3" id="KW-1185">Reference proteome</keyword>
<proteinExistence type="predicted"/>